<dbReference type="GeneID" id="72009018"/>
<organism evidence="2 3">
    <name type="scientific">Rhodofomes roseus</name>
    <dbReference type="NCBI Taxonomy" id="34475"/>
    <lineage>
        <taxon>Eukaryota</taxon>
        <taxon>Fungi</taxon>
        <taxon>Dikarya</taxon>
        <taxon>Basidiomycota</taxon>
        <taxon>Agaricomycotina</taxon>
        <taxon>Agaricomycetes</taxon>
        <taxon>Polyporales</taxon>
        <taxon>Rhodofomes</taxon>
    </lineage>
</organism>
<feature type="compositionally biased region" description="Polar residues" evidence="1">
    <location>
        <begin position="142"/>
        <end position="158"/>
    </location>
</feature>
<keyword evidence="3" id="KW-1185">Reference proteome</keyword>
<name>A0ABQ8KFP6_9APHY</name>
<dbReference type="RefSeq" id="XP_047778748.1">
    <property type="nucleotide sequence ID" value="XM_047928286.1"/>
</dbReference>
<feature type="region of interest" description="Disordered" evidence="1">
    <location>
        <begin position="1"/>
        <end position="37"/>
    </location>
</feature>
<dbReference type="EMBL" id="JADCUA010000010">
    <property type="protein sequence ID" value="KAH9836510.1"/>
    <property type="molecule type" value="Genomic_DNA"/>
</dbReference>
<proteinExistence type="predicted"/>
<reference evidence="2 3" key="1">
    <citation type="journal article" date="2021" name="Environ. Microbiol.">
        <title>Gene family expansions and transcriptome signatures uncover fungal adaptations to wood decay.</title>
        <authorList>
            <person name="Hage H."/>
            <person name="Miyauchi S."/>
            <person name="Viragh M."/>
            <person name="Drula E."/>
            <person name="Min B."/>
            <person name="Chaduli D."/>
            <person name="Navarro D."/>
            <person name="Favel A."/>
            <person name="Norest M."/>
            <person name="Lesage-Meessen L."/>
            <person name="Balint B."/>
            <person name="Merenyi Z."/>
            <person name="de Eugenio L."/>
            <person name="Morin E."/>
            <person name="Martinez A.T."/>
            <person name="Baldrian P."/>
            <person name="Stursova M."/>
            <person name="Martinez M.J."/>
            <person name="Novotny C."/>
            <person name="Magnuson J.K."/>
            <person name="Spatafora J.W."/>
            <person name="Maurice S."/>
            <person name="Pangilinan J."/>
            <person name="Andreopoulos W."/>
            <person name="LaButti K."/>
            <person name="Hundley H."/>
            <person name="Na H."/>
            <person name="Kuo A."/>
            <person name="Barry K."/>
            <person name="Lipzen A."/>
            <person name="Henrissat B."/>
            <person name="Riley R."/>
            <person name="Ahrendt S."/>
            <person name="Nagy L.G."/>
            <person name="Grigoriev I.V."/>
            <person name="Martin F."/>
            <person name="Rosso M.N."/>
        </authorList>
    </citation>
    <scope>NUCLEOTIDE SEQUENCE [LARGE SCALE GENOMIC DNA]</scope>
    <source>
        <strain evidence="2 3">CIRM-BRFM 1785</strain>
    </source>
</reference>
<accession>A0ABQ8KFP6</accession>
<protein>
    <submittedName>
        <fullName evidence="2">Uncharacterized protein</fullName>
    </submittedName>
</protein>
<evidence type="ECO:0000313" key="2">
    <source>
        <dbReference type="EMBL" id="KAH9836510.1"/>
    </source>
</evidence>
<evidence type="ECO:0000256" key="1">
    <source>
        <dbReference type="SAM" id="MobiDB-lite"/>
    </source>
</evidence>
<sequence>MAGTSSSKRKVPSNIDTEGRSSGRENKKKKTSAAAEKATASAIGKTEIAALFAGLTQVFPIVRELQALVPESAAMEVPTTPQTIGSGSSSLWAVKSEAHIRTLVCLKNKSCCPQTVIQPPALHADLNAETLLRPSAPGSVSFSDTSHISNTMGKSPNETAGLYADDPPQVLPTAQDEGLQGAELLTEDAVMTDSSLIWG</sequence>
<gene>
    <name evidence="2" type="ORF">C8Q71DRAFT_866946</name>
</gene>
<feature type="region of interest" description="Disordered" evidence="1">
    <location>
        <begin position="142"/>
        <end position="174"/>
    </location>
</feature>
<dbReference type="Proteomes" id="UP000814176">
    <property type="component" value="Unassembled WGS sequence"/>
</dbReference>
<evidence type="ECO:0000313" key="3">
    <source>
        <dbReference type="Proteomes" id="UP000814176"/>
    </source>
</evidence>
<comment type="caution">
    <text evidence="2">The sequence shown here is derived from an EMBL/GenBank/DDBJ whole genome shotgun (WGS) entry which is preliminary data.</text>
</comment>